<name>A0A3N4VE36_9RHOB</name>
<feature type="compositionally biased region" description="Low complexity" evidence="1">
    <location>
        <begin position="187"/>
        <end position="201"/>
    </location>
</feature>
<dbReference type="CDD" id="cd10936">
    <property type="entry name" value="CE4_DAC2"/>
    <property type="match status" value="1"/>
</dbReference>
<organism evidence="2 3">
    <name type="scientific">Pacificibacter maritimus</name>
    <dbReference type="NCBI Taxonomy" id="762213"/>
    <lineage>
        <taxon>Bacteria</taxon>
        <taxon>Pseudomonadati</taxon>
        <taxon>Pseudomonadota</taxon>
        <taxon>Alphaproteobacteria</taxon>
        <taxon>Rhodobacterales</taxon>
        <taxon>Roseobacteraceae</taxon>
        <taxon>Pacificibacter</taxon>
    </lineage>
</organism>
<evidence type="ECO:0000256" key="1">
    <source>
        <dbReference type="SAM" id="MobiDB-lite"/>
    </source>
</evidence>
<dbReference type="OrthoDB" id="7658418at2"/>
<evidence type="ECO:0000313" key="3">
    <source>
        <dbReference type="Proteomes" id="UP000269689"/>
    </source>
</evidence>
<protein>
    <submittedName>
        <fullName evidence="2">Polysaccharide deacetylase 2 family uncharacterized protein YibQ</fullName>
    </submittedName>
</protein>
<dbReference type="SUPFAM" id="SSF88713">
    <property type="entry name" value="Glycoside hydrolase/deacetylase"/>
    <property type="match status" value="1"/>
</dbReference>
<dbReference type="InterPro" id="IPR011330">
    <property type="entry name" value="Glyco_hydro/deAcase_b/a-brl"/>
</dbReference>
<dbReference type="RefSeq" id="WP_123791440.1">
    <property type="nucleotide sequence ID" value="NZ_RKQK01000001.1"/>
</dbReference>
<dbReference type="InterPro" id="IPR006837">
    <property type="entry name" value="Divergent_DAC"/>
</dbReference>
<keyword evidence="3" id="KW-1185">Reference proteome</keyword>
<gene>
    <name evidence="2" type="ORF">EDD53_0318</name>
</gene>
<feature type="region of interest" description="Disordered" evidence="1">
    <location>
        <begin position="61"/>
        <end position="114"/>
    </location>
</feature>
<dbReference type="AlphaFoldDB" id="A0A3N4VE36"/>
<proteinExistence type="predicted"/>
<feature type="region of interest" description="Disordered" evidence="1">
    <location>
        <begin position="161"/>
        <end position="233"/>
    </location>
</feature>
<reference evidence="2 3" key="1">
    <citation type="submission" date="2018-11" db="EMBL/GenBank/DDBJ databases">
        <title>Genomic Encyclopedia of Type Strains, Phase IV (KMG-IV): sequencing the most valuable type-strain genomes for metagenomic binning, comparative biology and taxonomic classification.</title>
        <authorList>
            <person name="Goeker M."/>
        </authorList>
    </citation>
    <scope>NUCLEOTIDE SEQUENCE [LARGE SCALE GENOMIC DNA]</scope>
    <source>
        <strain evidence="2 3">DSM 104731</strain>
    </source>
</reference>
<dbReference type="Pfam" id="PF04748">
    <property type="entry name" value="Polysacc_deac_2"/>
    <property type="match status" value="1"/>
</dbReference>
<sequence length="486" mass="50207">MGRGILTGLAWGTVVCVGIVTVANQVVDSVSVASISPPMTTSETTPPIDSDISDAPLAVETETGRDENQAADPAVSDDTADAAAGADTAQNDATDDATTPDPLDTEMTDETARPSDVDLAAQGAIAQETAQETAQEDIAAPRDFNETPPQTQVDAPALAQTPMPQDSAVPNVESDTPVLGTPQGQELAAPAPSLADADQPQTNTDMAAESSMAAPVKKIQPQGQKTLGTKVGSFTDRTDSLKSERLPSVALEDAPVVVAEDLPAIVAHAAPFSKLGSAPNMSIVLVDIGDIDPTEPQLKDLPFPVTFAVDALAPGATARAQLYRDAGLEVMALIGLPDGASAQDVAQTLSQAAQLVPTSIGFLDVPSASFQTSREIAAQVVASSGQSGHGIVTFPSGLNALMQESQRAQQPAATVFRDFDGKDQNVAAMKRFLDQAAFRAGIDEEIVLVGRSKPDTLQALVEWSLGNRAATVEMVPVSFLLTSPAP</sequence>
<dbReference type="EMBL" id="RKQK01000001">
    <property type="protein sequence ID" value="RPE71204.1"/>
    <property type="molecule type" value="Genomic_DNA"/>
</dbReference>
<comment type="caution">
    <text evidence="2">The sequence shown here is derived from an EMBL/GenBank/DDBJ whole genome shotgun (WGS) entry which is preliminary data.</text>
</comment>
<dbReference type="Gene3D" id="3.20.20.370">
    <property type="entry name" value="Glycoside hydrolase/deacetylase"/>
    <property type="match status" value="1"/>
</dbReference>
<evidence type="ECO:0000313" key="2">
    <source>
        <dbReference type="EMBL" id="RPE71204.1"/>
    </source>
</evidence>
<accession>A0A3N4VE36</accession>
<dbReference type="Proteomes" id="UP000269689">
    <property type="component" value="Unassembled WGS sequence"/>
</dbReference>
<dbReference type="GO" id="GO:0005975">
    <property type="term" value="P:carbohydrate metabolic process"/>
    <property type="evidence" value="ECO:0007669"/>
    <property type="project" value="InterPro"/>
</dbReference>
<feature type="compositionally biased region" description="Low complexity" evidence="1">
    <location>
        <begin position="70"/>
        <end position="102"/>
    </location>
</feature>